<evidence type="ECO:0000313" key="2">
    <source>
        <dbReference type="Proteomes" id="UP000193083"/>
    </source>
</evidence>
<accession>A0A1X7NFU9</accession>
<evidence type="ECO:0008006" key="3">
    <source>
        <dbReference type="Google" id="ProtNLM"/>
    </source>
</evidence>
<dbReference type="RefSeq" id="WP_085463847.1">
    <property type="nucleotide sequence ID" value="NZ_FXBL01000004.1"/>
</dbReference>
<sequence>MSTSIRGAARTLSNTYLLSRFRSIEERMGMAMFILLALFAMTNSLFAHEFKSGDIVVDHPWSRATPAGAKVAAGYLIITNNGSTPDRLIAVSGEIAGKTEVHEMAVDDKGVMTMRPVEGIEIPPGSSVELKPGGYHIMFLQLSKPATEGQPFKGSLTLEKAGTIDVEFAVEKMGAPASHGAHGG</sequence>
<dbReference type="Pfam" id="PF04314">
    <property type="entry name" value="PCuAC"/>
    <property type="match status" value="1"/>
</dbReference>
<dbReference type="PANTHER" id="PTHR36302:SF1">
    <property type="entry name" value="COPPER CHAPERONE PCU(A)C"/>
    <property type="match status" value="1"/>
</dbReference>
<dbReference type="InterPro" id="IPR036182">
    <property type="entry name" value="PCuAC_sf"/>
</dbReference>
<keyword evidence="2" id="KW-1185">Reference proteome</keyword>
<dbReference type="OrthoDB" id="9796962at2"/>
<dbReference type="InterPro" id="IPR007410">
    <property type="entry name" value="LpqE-like"/>
</dbReference>
<proteinExistence type="predicted"/>
<dbReference type="EMBL" id="FXBL01000004">
    <property type="protein sequence ID" value="SMH36581.1"/>
    <property type="molecule type" value="Genomic_DNA"/>
</dbReference>
<organism evidence="1 2">
    <name type="scientific">Mesorhizobium australicum</name>
    <dbReference type="NCBI Taxonomy" id="536018"/>
    <lineage>
        <taxon>Bacteria</taxon>
        <taxon>Pseudomonadati</taxon>
        <taxon>Pseudomonadota</taxon>
        <taxon>Alphaproteobacteria</taxon>
        <taxon>Hyphomicrobiales</taxon>
        <taxon>Phyllobacteriaceae</taxon>
        <taxon>Mesorhizobium</taxon>
    </lineage>
</organism>
<dbReference type="Proteomes" id="UP000193083">
    <property type="component" value="Unassembled WGS sequence"/>
</dbReference>
<name>A0A1X7NFU9_9HYPH</name>
<dbReference type="PANTHER" id="PTHR36302">
    <property type="entry name" value="BLR7088 PROTEIN"/>
    <property type="match status" value="1"/>
</dbReference>
<dbReference type="SUPFAM" id="SSF110087">
    <property type="entry name" value="DR1885-like metal-binding protein"/>
    <property type="match status" value="1"/>
</dbReference>
<dbReference type="AlphaFoldDB" id="A0A1X7NFU9"/>
<protein>
    <recommendedName>
        <fullName evidence="3">Copper(I)-binding protein</fullName>
    </recommendedName>
</protein>
<evidence type="ECO:0000313" key="1">
    <source>
        <dbReference type="EMBL" id="SMH36581.1"/>
    </source>
</evidence>
<gene>
    <name evidence="1" type="ORF">SAMN02982922_1793</name>
</gene>
<dbReference type="InterPro" id="IPR058248">
    <property type="entry name" value="Lxx211020-like"/>
</dbReference>
<reference evidence="1 2" key="1">
    <citation type="submission" date="2017-04" db="EMBL/GenBank/DDBJ databases">
        <authorList>
            <person name="Afonso C.L."/>
            <person name="Miller P.J."/>
            <person name="Scott M.A."/>
            <person name="Spackman E."/>
            <person name="Goraichik I."/>
            <person name="Dimitrov K.M."/>
            <person name="Suarez D.L."/>
            <person name="Swayne D.E."/>
        </authorList>
    </citation>
    <scope>NUCLEOTIDE SEQUENCE [LARGE SCALE GENOMIC DNA]</scope>
    <source>
        <strain evidence="1 2">B5P</strain>
    </source>
</reference>
<dbReference type="Gene3D" id="2.60.40.1890">
    <property type="entry name" value="PCu(A)C copper chaperone"/>
    <property type="match status" value="1"/>
</dbReference>